<dbReference type="Proteomes" id="UP000021369">
    <property type="component" value="Unassembled WGS sequence"/>
</dbReference>
<feature type="domain" description="RND related barrel-sandwich hybrid" evidence="2">
    <location>
        <begin position="57"/>
        <end position="234"/>
    </location>
</feature>
<evidence type="ECO:0008006" key="5">
    <source>
        <dbReference type="Google" id="ProtNLM"/>
    </source>
</evidence>
<dbReference type="PATRIC" id="fig|1341156.4.peg.2865"/>
<comment type="caution">
    <text evidence="3">The sequence shown here is derived from an EMBL/GenBank/DDBJ whole genome shotgun (WGS) entry which is preliminary data.</text>
</comment>
<evidence type="ECO:0000313" key="3">
    <source>
        <dbReference type="EMBL" id="EXM37877.1"/>
    </source>
</evidence>
<feature type="domain" description="RND related alpha-helical hairpin" evidence="1">
    <location>
        <begin position="97"/>
        <end position="189"/>
    </location>
</feature>
<gene>
    <name evidence="3" type="ORF">RASY3_16330</name>
</gene>
<name>A0A011UXD9_RUMAL</name>
<dbReference type="RefSeq" id="WP_037289863.1">
    <property type="nucleotide sequence ID" value="NZ_JEOB01000004.1"/>
</dbReference>
<dbReference type="AlphaFoldDB" id="A0A011UXD9"/>
<dbReference type="InterPro" id="IPR058728">
    <property type="entry name" value="HH_RND-rel"/>
</dbReference>
<dbReference type="EMBL" id="JEOB01000004">
    <property type="protein sequence ID" value="EXM37877.1"/>
    <property type="molecule type" value="Genomic_DNA"/>
</dbReference>
<accession>A0A011UXD9</accession>
<proteinExistence type="predicted"/>
<dbReference type="OrthoDB" id="1955294at2"/>
<dbReference type="InterPro" id="IPR058709">
    <property type="entry name" value="BSH_RND-rel"/>
</dbReference>
<evidence type="ECO:0000259" key="1">
    <source>
        <dbReference type="Pfam" id="PF26012"/>
    </source>
</evidence>
<reference evidence="3 4" key="1">
    <citation type="submission" date="2013-06" db="EMBL/GenBank/DDBJ databases">
        <title>Rumen cellulosomics: divergent fiber-degrading strategies revealed by comparative genome-wide analysis of six Ruminococcal strains.</title>
        <authorList>
            <person name="Dassa B."/>
            <person name="Borovok I."/>
            <person name="Lamed R."/>
            <person name="Flint H."/>
            <person name="Yeoman C.J."/>
            <person name="White B."/>
            <person name="Bayer E.A."/>
        </authorList>
    </citation>
    <scope>NUCLEOTIDE SEQUENCE [LARGE SCALE GENOMIC DNA]</scope>
    <source>
        <strain evidence="3 4">SY3</strain>
    </source>
</reference>
<evidence type="ECO:0000259" key="2">
    <source>
        <dbReference type="Pfam" id="PF26018"/>
    </source>
</evidence>
<dbReference type="Pfam" id="PF26018">
    <property type="entry name" value="BSH_RND_rel"/>
    <property type="match status" value="1"/>
</dbReference>
<evidence type="ECO:0000313" key="4">
    <source>
        <dbReference type="Proteomes" id="UP000021369"/>
    </source>
</evidence>
<protein>
    <recommendedName>
        <fullName evidence="5">Membrane fusion protein</fullName>
    </recommendedName>
</protein>
<dbReference type="Pfam" id="PF26012">
    <property type="entry name" value="HH_RND_rel"/>
    <property type="match status" value="1"/>
</dbReference>
<sequence>MNSLTVKILAALVSLLMLTTICTQVYYFMHDKHDTEEAVLATVNEDIVFDGIIVRDESVVTYNGSGILDYKYPDGSKVSVNNTIAEVYSSEQAIYAKDRIAEIDAEIEQLEKAQDPATTNYAEPDALISGVKNGYNDLLEAVENRELDRIPDIRSRIALNSNMYSVITGTEAGFSDAIDDLRSERNNLVDFATEPDDVIKSDRTGYFVSYADGYEETLKTTDAGNLSESDIRDIIKGGKSAPANAIGKTFDSYNCKIVGIVKADSRITDDAEVSLKLNSSRTVYNCTVDSVKMSGDNMIIVLDCDRVDQTLVNSRVLSAKLIFDEYQGIKVPRSALRFRGDEKGVYVILGKDISFKKIKVIYEGDDFVLSENTSDEDYLLLYDQILLEVVSNKDVSVNSETDGDTMSSE</sequence>
<keyword evidence="4" id="KW-1185">Reference proteome</keyword>
<organism evidence="3 4">
    <name type="scientific">Ruminococcus albus SY3</name>
    <dbReference type="NCBI Taxonomy" id="1341156"/>
    <lineage>
        <taxon>Bacteria</taxon>
        <taxon>Bacillati</taxon>
        <taxon>Bacillota</taxon>
        <taxon>Clostridia</taxon>
        <taxon>Eubacteriales</taxon>
        <taxon>Oscillospiraceae</taxon>
        <taxon>Ruminococcus</taxon>
    </lineage>
</organism>